<reference evidence="1 2" key="2">
    <citation type="journal article" date="2022" name="Mol. Ecol. Resour.">
        <title>The genomes of chicory, endive, great burdock and yacon provide insights into Asteraceae paleo-polyploidization history and plant inulin production.</title>
        <authorList>
            <person name="Fan W."/>
            <person name="Wang S."/>
            <person name="Wang H."/>
            <person name="Wang A."/>
            <person name="Jiang F."/>
            <person name="Liu H."/>
            <person name="Zhao H."/>
            <person name="Xu D."/>
            <person name="Zhang Y."/>
        </authorList>
    </citation>
    <scope>NUCLEOTIDE SEQUENCE [LARGE SCALE GENOMIC DNA]</scope>
    <source>
        <strain evidence="2">cv. Niubang</strain>
    </source>
</reference>
<proteinExistence type="predicted"/>
<comment type="caution">
    <text evidence="1">The sequence shown here is derived from an EMBL/GenBank/DDBJ whole genome shotgun (WGS) entry which is preliminary data.</text>
</comment>
<keyword evidence="2" id="KW-1185">Reference proteome</keyword>
<accession>A0ACB8ZIK5</accession>
<protein>
    <submittedName>
        <fullName evidence="1">Uncharacterized protein</fullName>
    </submittedName>
</protein>
<evidence type="ECO:0000313" key="1">
    <source>
        <dbReference type="EMBL" id="KAI3697837.1"/>
    </source>
</evidence>
<gene>
    <name evidence="1" type="ORF">L6452_30935</name>
</gene>
<dbReference type="EMBL" id="CM042056">
    <property type="protein sequence ID" value="KAI3697837.1"/>
    <property type="molecule type" value="Genomic_DNA"/>
</dbReference>
<organism evidence="1 2">
    <name type="scientific">Arctium lappa</name>
    <name type="common">Greater burdock</name>
    <name type="synonym">Lappa major</name>
    <dbReference type="NCBI Taxonomy" id="4217"/>
    <lineage>
        <taxon>Eukaryota</taxon>
        <taxon>Viridiplantae</taxon>
        <taxon>Streptophyta</taxon>
        <taxon>Embryophyta</taxon>
        <taxon>Tracheophyta</taxon>
        <taxon>Spermatophyta</taxon>
        <taxon>Magnoliopsida</taxon>
        <taxon>eudicotyledons</taxon>
        <taxon>Gunneridae</taxon>
        <taxon>Pentapetalae</taxon>
        <taxon>asterids</taxon>
        <taxon>campanulids</taxon>
        <taxon>Asterales</taxon>
        <taxon>Asteraceae</taxon>
        <taxon>Carduoideae</taxon>
        <taxon>Cardueae</taxon>
        <taxon>Arctiinae</taxon>
        <taxon>Arctium</taxon>
    </lineage>
</organism>
<dbReference type="Proteomes" id="UP001055879">
    <property type="component" value="Linkage Group LG10"/>
</dbReference>
<evidence type="ECO:0000313" key="2">
    <source>
        <dbReference type="Proteomes" id="UP001055879"/>
    </source>
</evidence>
<sequence length="363" mass="41890">MLRFSKRFLLKIKNLEKDFQQERKIFETEISKLTRKLSVLASDILKEQKVKYDLLSSSDAKSYHKSFAFTSKDKRNNTRKGKSFAKPELVYSTNQIIRSGINSKRIPRTNQSDPSSSGGEYLEDMSPHLDPTINLKLEKTSDMYLIIPSEENFLYPNNHYVDFDHLNKDTVILEILKGRPLHYALTGRTTVSALYLQQAWKTIRFIRQAEISNFAIQIDHYISILDYQMLRYILRLPEADSREGGTEFDLYPTDTEVFKGIRALFAKLLSQAPVDLSDADLILKITGRNFEIVEISSDDEDIDDHAAQYDRFWKVKEEDDVGHGENILDGLFEDVDSEALNVLYVPDSPDDLHISPIHDEIPE</sequence>
<reference evidence="2" key="1">
    <citation type="journal article" date="2022" name="Mol. Ecol. Resour.">
        <title>The genomes of chicory, endive, great burdock and yacon provide insights into Asteraceae palaeo-polyploidization history and plant inulin production.</title>
        <authorList>
            <person name="Fan W."/>
            <person name="Wang S."/>
            <person name="Wang H."/>
            <person name="Wang A."/>
            <person name="Jiang F."/>
            <person name="Liu H."/>
            <person name="Zhao H."/>
            <person name="Xu D."/>
            <person name="Zhang Y."/>
        </authorList>
    </citation>
    <scope>NUCLEOTIDE SEQUENCE [LARGE SCALE GENOMIC DNA]</scope>
    <source>
        <strain evidence="2">cv. Niubang</strain>
    </source>
</reference>
<name>A0ACB8ZIK5_ARCLA</name>